<keyword evidence="10" id="KW-0968">Cytoplasmic vesicle</keyword>
<keyword evidence="5" id="KW-0256">Endoplasmic reticulum</keyword>
<evidence type="ECO:0000256" key="15">
    <source>
        <dbReference type="ARBA" id="ARBA00034367"/>
    </source>
</evidence>
<dbReference type="Proteomes" id="UP001178508">
    <property type="component" value="Chromosome 16"/>
</dbReference>
<dbReference type="GO" id="GO:0031771">
    <property type="term" value="F:type 1 orexin receptor binding"/>
    <property type="evidence" value="ECO:0007669"/>
    <property type="project" value="TreeGrafter"/>
</dbReference>
<evidence type="ECO:0000256" key="12">
    <source>
        <dbReference type="ARBA" id="ARBA00034336"/>
    </source>
</evidence>
<dbReference type="GO" id="GO:0046928">
    <property type="term" value="P:regulation of neurotransmitter secretion"/>
    <property type="evidence" value="ECO:0007669"/>
    <property type="project" value="TreeGrafter"/>
</dbReference>
<dbReference type="GO" id="GO:0045202">
    <property type="term" value="C:synapse"/>
    <property type="evidence" value="ECO:0007669"/>
    <property type="project" value="UniProtKB-SubCell"/>
</dbReference>
<evidence type="ECO:0000256" key="5">
    <source>
        <dbReference type="ARBA" id="ARBA00022824"/>
    </source>
</evidence>
<dbReference type="GO" id="GO:0048471">
    <property type="term" value="C:perinuclear region of cytoplasm"/>
    <property type="evidence" value="ECO:0007669"/>
    <property type="project" value="TreeGrafter"/>
</dbReference>
<evidence type="ECO:0000313" key="21">
    <source>
        <dbReference type="Proteomes" id="UP001178508"/>
    </source>
</evidence>
<keyword evidence="7" id="KW-1015">Disulfide bond</keyword>
<feature type="chain" id="PRO_5043807733" description="Hypocretin neuropeptide precursor" evidence="19">
    <location>
        <begin position="20"/>
        <end position="189"/>
    </location>
</feature>
<name>A0AAV1GSV4_XYRNO</name>
<keyword evidence="21" id="KW-1185">Reference proteome</keyword>
<evidence type="ECO:0000256" key="13">
    <source>
        <dbReference type="ARBA" id="ARBA00034351"/>
    </source>
</evidence>
<comment type="similarity">
    <text evidence="3">Belongs to the orexin family.</text>
</comment>
<comment type="function">
    <text evidence="18">Binds to orexin receptor HCRTR2/OX2R only. Stimulates food intake. Modulates pituitary luteinizing hormone secretion in an ovarian steroid-dependent manner.</text>
</comment>
<proteinExistence type="inferred from homology"/>
<evidence type="ECO:0000256" key="3">
    <source>
        <dbReference type="ARBA" id="ARBA00009198"/>
    </source>
</evidence>
<accession>A0AAV1GSV4</accession>
<evidence type="ECO:0000256" key="2">
    <source>
        <dbReference type="ARBA" id="ARBA00004541"/>
    </source>
</evidence>
<evidence type="ECO:0000256" key="1">
    <source>
        <dbReference type="ARBA" id="ARBA00004427"/>
    </source>
</evidence>
<dbReference type="PANTHER" id="PTHR15173">
    <property type="entry name" value="OREXIN"/>
    <property type="match status" value="1"/>
</dbReference>
<evidence type="ECO:0000256" key="17">
    <source>
        <dbReference type="ARBA" id="ARBA00045659"/>
    </source>
</evidence>
<dbReference type="EMBL" id="OY660879">
    <property type="protein sequence ID" value="CAJ1076184.1"/>
    <property type="molecule type" value="Genomic_DNA"/>
</dbReference>
<sequence>MSKRLICSASFLWLALVTSISVDIPDEIKDTCFLPLTKGDQMIVGLTRQKMMCFHSNFYKAAGMDKSKRKVLLLVWMLLLSQMACDAHSMSECCRQPSPSCRLYVLLCRTGSKTLGGPLTGDAAAGILTLGKRKEDTNRLQSRLSHLLHVSRNPAAGILTMGKRTEERSAEYTDWMAQSGFSITTPVRS</sequence>
<comment type="subcellular location">
    <subcellularLocation>
        <location evidence="2">Cytoplasmic vesicle</location>
    </subcellularLocation>
    <subcellularLocation>
        <location evidence="1">Rough endoplasmic reticulum</location>
    </subcellularLocation>
    <subcellularLocation>
        <location evidence="11">Synapse</location>
    </subcellularLocation>
</comment>
<dbReference type="GO" id="GO:0051971">
    <property type="term" value="P:positive regulation of transmission of nerve impulse"/>
    <property type="evidence" value="ECO:0007669"/>
    <property type="project" value="TreeGrafter"/>
</dbReference>
<evidence type="ECO:0000256" key="16">
    <source>
        <dbReference type="ARBA" id="ARBA00034371"/>
    </source>
</evidence>
<keyword evidence="9" id="KW-0527">Neuropeptide</keyword>
<evidence type="ECO:0000313" key="20">
    <source>
        <dbReference type="EMBL" id="CAJ1076184.1"/>
    </source>
</evidence>
<evidence type="ECO:0000256" key="9">
    <source>
        <dbReference type="ARBA" id="ARBA00023320"/>
    </source>
</evidence>
<organism evidence="20 21">
    <name type="scientific">Xyrichtys novacula</name>
    <name type="common">Pearly razorfish</name>
    <name type="synonym">Hemipteronotus novacula</name>
    <dbReference type="NCBI Taxonomy" id="13765"/>
    <lineage>
        <taxon>Eukaryota</taxon>
        <taxon>Metazoa</taxon>
        <taxon>Chordata</taxon>
        <taxon>Craniata</taxon>
        <taxon>Vertebrata</taxon>
        <taxon>Euteleostomi</taxon>
        <taxon>Actinopterygii</taxon>
        <taxon>Neopterygii</taxon>
        <taxon>Teleostei</taxon>
        <taxon>Neoteleostei</taxon>
        <taxon>Acanthomorphata</taxon>
        <taxon>Eupercaria</taxon>
        <taxon>Labriformes</taxon>
        <taxon>Labridae</taxon>
        <taxon>Xyrichtys</taxon>
    </lineage>
</organism>
<gene>
    <name evidence="20" type="ORF">XNOV1_A036401</name>
</gene>
<keyword evidence="8" id="KW-0873">Pyrrolidone carboxylic acid</keyword>
<dbReference type="GO" id="GO:0001659">
    <property type="term" value="P:temperature homeostasis"/>
    <property type="evidence" value="ECO:0007669"/>
    <property type="project" value="TreeGrafter"/>
</dbReference>
<comment type="function">
    <text evidence="17">Binds to orexin receptors HCRTR1/OX1R and HCRTR2/OX2R with a high affinity. Stimulates food intake. Modulates pituitary luteinizing hormone secretion in an ovarian steroid-dependent manner.</text>
</comment>
<dbReference type="GO" id="GO:0042594">
    <property type="term" value="P:response to starvation"/>
    <property type="evidence" value="ECO:0007669"/>
    <property type="project" value="TreeGrafter"/>
</dbReference>
<evidence type="ECO:0000256" key="19">
    <source>
        <dbReference type="SAM" id="SignalP"/>
    </source>
</evidence>
<evidence type="ECO:0000256" key="7">
    <source>
        <dbReference type="ARBA" id="ARBA00023157"/>
    </source>
</evidence>
<evidence type="ECO:0000256" key="8">
    <source>
        <dbReference type="ARBA" id="ARBA00023283"/>
    </source>
</evidence>
<dbReference type="PANTHER" id="PTHR15173:SF2">
    <property type="entry name" value="HYPOCRETIN NEUROPEPTIDE PRECURSOR"/>
    <property type="match status" value="1"/>
</dbReference>
<evidence type="ECO:0000256" key="11">
    <source>
        <dbReference type="ARBA" id="ARBA00034103"/>
    </source>
</evidence>
<evidence type="ECO:0000256" key="14">
    <source>
        <dbReference type="ARBA" id="ARBA00034354"/>
    </source>
</evidence>
<dbReference type="GO" id="GO:0005184">
    <property type="term" value="F:neuropeptide hormone activity"/>
    <property type="evidence" value="ECO:0007669"/>
    <property type="project" value="TreeGrafter"/>
</dbReference>
<dbReference type="GO" id="GO:0031772">
    <property type="term" value="F:type 2 orexin receptor binding"/>
    <property type="evidence" value="ECO:0007669"/>
    <property type="project" value="TreeGrafter"/>
</dbReference>
<dbReference type="GO" id="GO:0005791">
    <property type="term" value="C:rough endoplasmic reticulum"/>
    <property type="evidence" value="ECO:0007669"/>
    <property type="project" value="UniProtKB-SubCell"/>
</dbReference>
<feature type="signal peptide" evidence="19">
    <location>
        <begin position="1"/>
        <end position="19"/>
    </location>
</feature>
<keyword evidence="19" id="KW-0732">Signal</keyword>
<dbReference type="InterPro" id="IPR001704">
    <property type="entry name" value="Orexin"/>
</dbReference>
<reference evidence="20" key="1">
    <citation type="submission" date="2023-08" db="EMBL/GenBank/DDBJ databases">
        <authorList>
            <person name="Alioto T."/>
            <person name="Alioto T."/>
            <person name="Gomez Garrido J."/>
        </authorList>
    </citation>
    <scope>NUCLEOTIDE SEQUENCE</scope>
</reference>
<dbReference type="GO" id="GO:0030431">
    <property type="term" value="P:sleep"/>
    <property type="evidence" value="ECO:0007669"/>
    <property type="project" value="TreeGrafter"/>
</dbReference>
<evidence type="ECO:0000256" key="4">
    <source>
        <dbReference type="ARBA" id="ARBA00022815"/>
    </source>
</evidence>
<keyword evidence="4" id="KW-0027">Amidation</keyword>
<evidence type="ECO:0000256" key="18">
    <source>
        <dbReference type="ARBA" id="ARBA00046224"/>
    </source>
</evidence>
<dbReference type="GO" id="GO:0031410">
    <property type="term" value="C:cytoplasmic vesicle"/>
    <property type="evidence" value="ECO:0007669"/>
    <property type="project" value="UniProtKB-SubCell"/>
</dbReference>
<dbReference type="GO" id="GO:0042755">
    <property type="term" value="P:eating behavior"/>
    <property type="evidence" value="ECO:0007669"/>
    <property type="project" value="TreeGrafter"/>
</dbReference>
<dbReference type="GO" id="GO:0007218">
    <property type="term" value="P:neuropeptide signaling pathway"/>
    <property type="evidence" value="ECO:0007669"/>
    <property type="project" value="UniProtKB-KW"/>
</dbReference>
<protein>
    <recommendedName>
        <fullName evidence="12">Hypocretin neuropeptide precursor</fullName>
    </recommendedName>
    <alternativeName>
        <fullName evidence="16">Hypocretin</fullName>
    </alternativeName>
    <alternativeName>
        <fullName evidence="13">Orexin precursor</fullName>
    </alternativeName>
    <alternativeName>
        <fullName evidence="15">Prepro-orexin</fullName>
    </alternativeName>
    <alternativeName>
        <fullName evidence="14">Preprohypocretin</fullName>
    </alternativeName>
</protein>
<dbReference type="Pfam" id="PF02072">
    <property type="entry name" value="Orexin"/>
    <property type="match status" value="1"/>
</dbReference>
<keyword evidence="6" id="KW-0770">Synapse</keyword>
<evidence type="ECO:0000256" key="6">
    <source>
        <dbReference type="ARBA" id="ARBA00023018"/>
    </source>
</evidence>
<dbReference type="AlphaFoldDB" id="A0AAV1GSV4"/>
<evidence type="ECO:0000256" key="10">
    <source>
        <dbReference type="ARBA" id="ARBA00023329"/>
    </source>
</evidence>